<dbReference type="GO" id="GO:0020037">
    <property type="term" value="F:heme binding"/>
    <property type="evidence" value="ECO:0007669"/>
    <property type="project" value="InterPro"/>
</dbReference>
<proteinExistence type="inferred from homology"/>
<feature type="domain" description="Dyp-type peroxidase C-terminal" evidence="9">
    <location>
        <begin position="361"/>
        <end position="448"/>
    </location>
</feature>
<dbReference type="AlphaFoldDB" id="A0A0G4PQ61"/>
<evidence type="ECO:0000256" key="5">
    <source>
        <dbReference type="ARBA" id="ARBA00022729"/>
    </source>
</evidence>
<keyword evidence="6" id="KW-0560">Oxidoreductase</keyword>
<name>A0A0G4PQ61_PENC3</name>
<evidence type="ECO:0000313" key="12">
    <source>
        <dbReference type="Proteomes" id="UP000053732"/>
    </source>
</evidence>
<dbReference type="NCBIfam" id="TIGR01413">
    <property type="entry name" value="Dyp_perox_fam"/>
    <property type="match status" value="1"/>
</dbReference>
<organism evidence="11 12">
    <name type="scientific">Penicillium camemberti (strain FM 013)</name>
    <dbReference type="NCBI Taxonomy" id="1429867"/>
    <lineage>
        <taxon>Eukaryota</taxon>
        <taxon>Fungi</taxon>
        <taxon>Dikarya</taxon>
        <taxon>Ascomycota</taxon>
        <taxon>Pezizomycotina</taxon>
        <taxon>Eurotiomycetes</taxon>
        <taxon>Eurotiomycetidae</taxon>
        <taxon>Eurotiales</taxon>
        <taxon>Aspergillaceae</taxon>
        <taxon>Penicillium</taxon>
    </lineage>
</organism>
<evidence type="ECO:0000256" key="2">
    <source>
        <dbReference type="ARBA" id="ARBA00022559"/>
    </source>
</evidence>
<evidence type="ECO:0000256" key="3">
    <source>
        <dbReference type="ARBA" id="ARBA00022617"/>
    </source>
</evidence>
<accession>A0A0G4PQ61</accession>
<dbReference type="PANTHER" id="PTHR30521">
    <property type="entry name" value="DEFERROCHELATASE/PEROXIDASE"/>
    <property type="match status" value="1"/>
</dbReference>
<dbReference type="STRING" id="1429867.A0A0G4PQ61"/>
<dbReference type="Proteomes" id="UP000053732">
    <property type="component" value="Unassembled WGS sequence"/>
</dbReference>
<dbReference type="PANTHER" id="PTHR30521:SF4">
    <property type="entry name" value="DEFERROCHELATASE"/>
    <property type="match status" value="1"/>
</dbReference>
<dbReference type="GO" id="GO:0005829">
    <property type="term" value="C:cytosol"/>
    <property type="evidence" value="ECO:0007669"/>
    <property type="project" value="TreeGrafter"/>
</dbReference>
<evidence type="ECO:0000256" key="8">
    <source>
        <dbReference type="ARBA" id="ARBA00025737"/>
    </source>
</evidence>
<comment type="cofactor">
    <cofactor evidence="1">
        <name>heme b</name>
        <dbReference type="ChEBI" id="CHEBI:60344"/>
    </cofactor>
</comment>
<evidence type="ECO:0000256" key="1">
    <source>
        <dbReference type="ARBA" id="ARBA00001970"/>
    </source>
</evidence>
<dbReference type="InterPro" id="IPR049509">
    <property type="entry name" value="DyP_N"/>
</dbReference>
<dbReference type="GO" id="GO:0046872">
    <property type="term" value="F:metal ion binding"/>
    <property type="evidence" value="ECO:0007669"/>
    <property type="project" value="UniProtKB-KW"/>
</dbReference>
<dbReference type="SUPFAM" id="SSF54909">
    <property type="entry name" value="Dimeric alpha+beta barrel"/>
    <property type="match status" value="1"/>
</dbReference>
<feature type="domain" description="DyP dimeric alpha+beta barrel" evidence="10">
    <location>
        <begin position="8"/>
        <end position="169"/>
    </location>
</feature>
<dbReference type="GO" id="GO:0004601">
    <property type="term" value="F:peroxidase activity"/>
    <property type="evidence" value="ECO:0007669"/>
    <property type="project" value="UniProtKB-KW"/>
</dbReference>
<dbReference type="Pfam" id="PF20628">
    <property type="entry name" value="Dyp_perox_C"/>
    <property type="match status" value="1"/>
</dbReference>
<keyword evidence="7" id="KW-0408">Iron</keyword>
<evidence type="ECO:0000259" key="9">
    <source>
        <dbReference type="Pfam" id="PF20628"/>
    </source>
</evidence>
<dbReference type="InterPro" id="IPR011008">
    <property type="entry name" value="Dimeric_a/b-barrel"/>
</dbReference>
<dbReference type="PROSITE" id="PS51404">
    <property type="entry name" value="DYP_PEROXIDASE"/>
    <property type="match status" value="1"/>
</dbReference>
<sequence>MTAPNKKNIQGDIWPRLPKKHEVFVFFRITNPTLFKTHLAKLVPLLTTARDAERTRADIYKKKAAGTLQGLIELSAINVAFSAKGLAKLGAESFKDDIFNNGMWEDLTYPLPGDDKTKHNGLDDQHDWYHQFTPRSGHIDGVFVITGDSEKTLTVTHEMVKNTFGINIKGADKPSMQEIFQQQGHVLHDDREHFGWVDGISQPIVIGLDTDEKIEKAKKGLKPIHSGTILVGGENDQSNHPAWAKEGSFMVFRTYEQRTPEFVSWCAGNIKKMATLGMNPPVPDELRRFSSRVVGRWPNGGPLELHPETDPTPFFVPDPMLNKDAMIKHWEEHGEDVKAKLAELEAINHSDAFTYDPEDQTKCPYAAHIRKCGPRDDFPGYEKHLMMRRGIPYGPQTEQNEKAGFVSQHDRGLLFVSYQSSIENGFRFVQKVWANEEDKPVDFTDKLGNAGPQGIDAIIGQKPPDWRHEEDVTKYEDPAPLANFPDIEKPVPKPSKHFIPIERWVIPRGGEYFFTPSISGLKDTLFLSASLGSYYGSTFVTVRVD</sequence>
<dbReference type="InterPro" id="IPR048328">
    <property type="entry name" value="Dyp_perox_C"/>
</dbReference>
<keyword evidence="2 11" id="KW-0575">Peroxidase</keyword>
<comment type="similarity">
    <text evidence="8">Belongs to the DyP-type peroxidase family.</text>
</comment>
<evidence type="ECO:0000256" key="6">
    <source>
        <dbReference type="ARBA" id="ARBA00023002"/>
    </source>
</evidence>
<keyword evidence="4" id="KW-0479">Metal-binding</keyword>
<keyword evidence="5" id="KW-0732">Signal</keyword>
<reference evidence="11 12" key="1">
    <citation type="journal article" date="2014" name="Nat. Commun.">
        <title>Multiple recent horizontal transfers of a large genomic region in cheese making fungi.</title>
        <authorList>
            <person name="Cheeseman K."/>
            <person name="Ropars J."/>
            <person name="Renault P."/>
            <person name="Dupont J."/>
            <person name="Gouzy J."/>
            <person name="Branca A."/>
            <person name="Abraham A.L."/>
            <person name="Ceppi M."/>
            <person name="Conseiller E."/>
            <person name="Debuchy R."/>
            <person name="Malagnac F."/>
            <person name="Goarin A."/>
            <person name="Silar P."/>
            <person name="Lacoste S."/>
            <person name="Sallet E."/>
            <person name="Bensimon A."/>
            <person name="Giraud T."/>
            <person name="Brygoo Y."/>
        </authorList>
    </citation>
    <scope>NUCLEOTIDE SEQUENCE [LARGE SCALE GENOMIC DNA]</scope>
    <source>
        <strain evidence="12">FM 013</strain>
    </source>
</reference>
<evidence type="ECO:0000256" key="7">
    <source>
        <dbReference type="ARBA" id="ARBA00023004"/>
    </source>
</evidence>
<dbReference type="EMBL" id="HG793161">
    <property type="protein sequence ID" value="CRL28500.1"/>
    <property type="molecule type" value="Genomic_DNA"/>
</dbReference>
<gene>
    <name evidence="11" type="ORF">PCAMFM013_S028g000053</name>
</gene>
<protein>
    <submittedName>
        <fullName evidence="11">Dyp-type peroxidase</fullName>
    </submittedName>
</protein>
<keyword evidence="3" id="KW-0349">Heme</keyword>
<evidence type="ECO:0000259" key="10">
    <source>
        <dbReference type="Pfam" id="PF21105"/>
    </source>
</evidence>
<dbReference type="Pfam" id="PF21105">
    <property type="entry name" value="DyP_N"/>
    <property type="match status" value="1"/>
</dbReference>
<keyword evidence="12" id="KW-1185">Reference proteome</keyword>
<evidence type="ECO:0000313" key="11">
    <source>
        <dbReference type="EMBL" id="CRL28500.1"/>
    </source>
</evidence>
<evidence type="ECO:0000256" key="4">
    <source>
        <dbReference type="ARBA" id="ARBA00022723"/>
    </source>
</evidence>
<dbReference type="InterPro" id="IPR006314">
    <property type="entry name" value="Dyp_peroxidase"/>
</dbReference>